<evidence type="ECO:0000313" key="3">
    <source>
        <dbReference type="Proteomes" id="UP000276776"/>
    </source>
</evidence>
<gene>
    <name evidence="2" type="ORF">TCLT_LOCUS9144</name>
</gene>
<evidence type="ECO:0000259" key="1">
    <source>
        <dbReference type="Pfam" id="PF11788"/>
    </source>
</evidence>
<dbReference type="OrthoDB" id="410701at2759"/>
<sequence>MYHFPRFYSSLATTSERCIHSRTWEIFASVALFRPPIIAPRMNEIEQRYHSLMLQKELEDSLRCDFELRQLRDERLLKEKEKLKMSGEGGIIKEEIGILASVDEENWQKEASRIRDELSIGNISMFENDDDKSLMRKIDESLVFITCQKFGREDGYRSQWMLPQLRNIPGESLKQAKRCLKDFFLDRIHVEGLSNAPFSVFSYLYPAKLRQRLRTRSKGAVIFFFKAFCTTCVPLRINKEEIADYKWVTAEEFVANMKHTKSYITALSTLFPPYIMTKDGFQSEETVLPQKRKMSLSKVNHKSLRTYKV</sequence>
<dbReference type="STRING" id="103827.A0A0N5D7U2"/>
<dbReference type="PANTHER" id="PTHR13124">
    <property type="entry name" value="39S RIBOSOMAL PROTEIN L46, MITOCHONDRIAL PRECURSOR-RELATED"/>
    <property type="match status" value="1"/>
</dbReference>
<keyword evidence="3" id="KW-1185">Reference proteome</keyword>
<reference evidence="4" key="1">
    <citation type="submission" date="2017-02" db="UniProtKB">
        <authorList>
            <consortium name="WormBaseParasite"/>
        </authorList>
    </citation>
    <scope>IDENTIFICATION</scope>
</reference>
<dbReference type="GO" id="GO:0003735">
    <property type="term" value="F:structural constituent of ribosome"/>
    <property type="evidence" value="ECO:0007669"/>
    <property type="project" value="InterPro"/>
</dbReference>
<dbReference type="InterPro" id="IPR040008">
    <property type="entry name" value="Ribosomal_mL46"/>
</dbReference>
<organism evidence="4">
    <name type="scientific">Thelazia callipaeda</name>
    <name type="common">Oriental eyeworm</name>
    <name type="synonym">Parasitic nematode</name>
    <dbReference type="NCBI Taxonomy" id="103827"/>
    <lineage>
        <taxon>Eukaryota</taxon>
        <taxon>Metazoa</taxon>
        <taxon>Ecdysozoa</taxon>
        <taxon>Nematoda</taxon>
        <taxon>Chromadorea</taxon>
        <taxon>Rhabditida</taxon>
        <taxon>Spirurina</taxon>
        <taxon>Spiruromorpha</taxon>
        <taxon>Thelazioidea</taxon>
        <taxon>Thelaziidae</taxon>
        <taxon>Thelazia</taxon>
    </lineage>
</organism>
<reference evidence="2 3" key="2">
    <citation type="submission" date="2018-11" db="EMBL/GenBank/DDBJ databases">
        <authorList>
            <consortium name="Pathogen Informatics"/>
        </authorList>
    </citation>
    <scope>NUCLEOTIDE SEQUENCE [LARGE SCALE GENOMIC DNA]</scope>
</reference>
<dbReference type="AlphaFoldDB" id="A0A0N5D7U2"/>
<dbReference type="PANTHER" id="PTHR13124:SF12">
    <property type="entry name" value="LARGE RIBOSOMAL SUBUNIT PROTEIN ML46"/>
    <property type="match status" value="1"/>
</dbReference>
<proteinExistence type="predicted"/>
<feature type="domain" description="Large ribosomal subunit protein mL46 N-terminal" evidence="1">
    <location>
        <begin position="24"/>
        <end position="111"/>
    </location>
</feature>
<name>A0A0N5D7U2_THECL</name>
<evidence type="ECO:0000313" key="2">
    <source>
        <dbReference type="EMBL" id="VDN06757.1"/>
    </source>
</evidence>
<dbReference type="Gene3D" id="3.90.79.10">
    <property type="entry name" value="Nucleoside Triphosphate Pyrophosphohydrolase"/>
    <property type="match status" value="1"/>
</dbReference>
<dbReference type="Proteomes" id="UP000276776">
    <property type="component" value="Unassembled WGS sequence"/>
</dbReference>
<accession>A0A0N5D7U2</accession>
<evidence type="ECO:0000313" key="4">
    <source>
        <dbReference type="WBParaSite" id="TCLT_0000915501-mRNA-1"/>
    </source>
</evidence>
<dbReference type="Pfam" id="PF11788">
    <property type="entry name" value="MRP-L46"/>
    <property type="match status" value="1"/>
</dbReference>
<protein>
    <submittedName>
        <fullName evidence="4">MRP-L46 domain-containing protein</fullName>
    </submittedName>
</protein>
<dbReference type="GO" id="GO:0005762">
    <property type="term" value="C:mitochondrial large ribosomal subunit"/>
    <property type="evidence" value="ECO:0007669"/>
    <property type="project" value="TreeGrafter"/>
</dbReference>
<dbReference type="InterPro" id="IPR021757">
    <property type="entry name" value="Ribosomal_mL46_N"/>
</dbReference>
<dbReference type="WBParaSite" id="TCLT_0000915501-mRNA-1">
    <property type="protein sequence ID" value="TCLT_0000915501-mRNA-1"/>
    <property type="gene ID" value="TCLT_0000915501"/>
</dbReference>
<dbReference type="EMBL" id="UYYF01004740">
    <property type="protein sequence ID" value="VDN06757.1"/>
    <property type="molecule type" value="Genomic_DNA"/>
</dbReference>
<dbReference type="OMA" id="MLPRYCK"/>